<feature type="signal peptide" evidence="2">
    <location>
        <begin position="1"/>
        <end position="18"/>
    </location>
</feature>
<protein>
    <submittedName>
        <fullName evidence="3">Uncharacterized protein</fullName>
    </submittedName>
</protein>
<evidence type="ECO:0000256" key="2">
    <source>
        <dbReference type="SAM" id="SignalP"/>
    </source>
</evidence>
<sequence length="183" mass="20382">MRLSILLALTTIGLTATAAPQANHPSTKAPVTITRQSVADELLRSLDQDNHNNDNDNDNKTPAERRSIPDDEKIGYLVFSHGCVGWSCTDMRTLHWGKEGDYGGCNDAASVFEDACDTQDRRVPTPLGDADWNPADTCDDENGNGGFKGLLIDVNKTDFGYWLAFKTASVRRCWFQFQRDLRR</sequence>
<dbReference type="EMBL" id="VCAU01000091">
    <property type="protein sequence ID" value="KAF9885700.1"/>
    <property type="molecule type" value="Genomic_DNA"/>
</dbReference>
<evidence type="ECO:0000313" key="4">
    <source>
        <dbReference type="Proteomes" id="UP001194746"/>
    </source>
</evidence>
<organism evidence="3 4">
    <name type="scientific">Aspergillus nanangensis</name>
    <dbReference type="NCBI Taxonomy" id="2582783"/>
    <lineage>
        <taxon>Eukaryota</taxon>
        <taxon>Fungi</taxon>
        <taxon>Dikarya</taxon>
        <taxon>Ascomycota</taxon>
        <taxon>Pezizomycotina</taxon>
        <taxon>Eurotiomycetes</taxon>
        <taxon>Eurotiomycetidae</taxon>
        <taxon>Eurotiales</taxon>
        <taxon>Aspergillaceae</taxon>
        <taxon>Aspergillus</taxon>
        <taxon>Aspergillus subgen. Circumdati</taxon>
    </lineage>
</organism>
<accession>A0AAD4GQP2</accession>
<feature type="region of interest" description="Disordered" evidence="1">
    <location>
        <begin position="45"/>
        <end position="67"/>
    </location>
</feature>
<reference evidence="3" key="1">
    <citation type="journal article" date="2019" name="Beilstein J. Org. Chem.">
        <title>Nanangenines: drimane sesquiterpenoids as the dominant metabolite cohort of a novel Australian fungus, Aspergillus nanangensis.</title>
        <authorList>
            <person name="Lacey H.J."/>
            <person name="Gilchrist C.L.M."/>
            <person name="Crombie A."/>
            <person name="Kalaitzis J.A."/>
            <person name="Vuong D."/>
            <person name="Rutledge P.J."/>
            <person name="Turner P."/>
            <person name="Pitt J.I."/>
            <person name="Lacey E."/>
            <person name="Chooi Y.H."/>
            <person name="Piggott A.M."/>
        </authorList>
    </citation>
    <scope>NUCLEOTIDE SEQUENCE</scope>
    <source>
        <strain evidence="3">MST-FP2251</strain>
    </source>
</reference>
<dbReference type="Proteomes" id="UP001194746">
    <property type="component" value="Unassembled WGS sequence"/>
</dbReference>
<evidence type="ECO:0000256" key="1">
    <source>
        <dbReference type="SAM" id="MobiDB-lite"/>
    </source>
</evidence>
<dbReference type="AlphaFoldDB" id="A0AAD4GQP2"/>
<name>A0AAD4GQP2_ASPNN</name>
<gene>
    <name evidence="3" type="ORF">FE257_012682</name>
</gene>
<proteinExistence type="predicted"/>
<evidence type="ECO:0000313" key="3">
    <source>
        <dbReference type="EMBL" id="KAF9885700.1"/>
    </source>
</evidence>
<keyword evidence="4" id="KW-1185">Reference proteome</keyword>
<comment type="caution">
    <text evidence="3">The sequence shown here is derived from an EMBL/GenBank/DDBJ whole genome shotgun (WGS) entry which is preliminary data.</text>
</comment>
<keyword evidence="2" id="KW-0732">Signal</keyword>
<feature type="chain" id="PRO_5041938428" evidence="2">
    <location>
        <begin position="19"/>
        <end position="183"/>
    </location>
</feature>
<reference evidence="3" key="2">
    <citation type="submission" date="2020-02" db="EMBL/GenBank/DDBJ databases">
        <authorList>
            <person name="Gilchrist C.L.M."/>
            <person name="Chooi Y.-H."/>
        </authorList>
    </citation>
    <scope>NUCLEOTIDE SEQUENCE</scope>
    <source>
        <strain evidence="3">MST-FP2251</strain>
    </source>
</reference>